<dbReference type="InterPro" id="IPR036388">
    <property type="entry name" value="WH-like_DNA-bd_sf"/>
</dbReference>
<organism evidence="1 2">
    <name type="scientific">Cnuibacter physcomitrellae</name>
    <dbReference type="NCBI Taxonomy" id="1619308"/>
    <lineage>
        <taxon>Bacteria</taxon>
        <taxon>Bacillati</taxon>
        <taxon>Actinomycetota</taxon>
        <taxon>Actinomycetes</taxon>
        <taxon>Micrococcales</taxon>
        <taxon>Microbacteriaceae</taxon>
        <taxon>Cnuibacter</taxon>
    </lineage>
</organism>
<dbReference type="STRING" id="1619308.B5808_11585"/>
<dbReference type="Pfam" id="PF01047">
    <property type="entry name" value="MarR"/>
    <property type="match status" value="1"/>
</dbReference>
<evidence type="ECO:0000313" key="2">
    <source>
        <dbReference type="Proteomes" id="UP000192775"/>
    </source>
</evidence>
<dbReference type="InterPro" id="IPR036390">
    <property type="entry name" value="WH_DNA-bd_sf"/>
</dbReference>
<dbReference type="Gene3D" id="1.10.10.10">
    <property type="entry name" value="Winged helix-like DNA-binding domain superfamily/Winged helix DNA-binding domain"/>
    <property type="match status" value="1"/>
</dbReference>
<dbReference type="SMART" id="SM00347">
    <property type="entry name" value="HTH_MARR"/>
    <property type="match status" value="1"/>
</dbReference>
<dbReference type="InterPro" id="IPR000835">
    <property type="entry name" value="HTH_MarR-typ"/>
</dbReference>
<reference evidence="1 2" key="1">
    <citation type="submission" date="2017-04" db="EMBL/GenBank/DDBJ databases">
        <authorList>
            <person name="Afonso C.L."/>
            <person name="Miller P.J."/>
            <person name="Scott M.A."/>
            <person name="Spackman E."/>
            <person name="Goraichik I."/>
            <person name="Dimitrov K.M."/>
            <person name="Suarez D.L."/>
            <person name="Swayne D.E."/>
        </authorList>
    </citation>
    <scope>NUCLEOTIDE SEQUENCE [LARGE SCALE GENOMIC DNA]</scope>
    <source>
        <strain evidence="2">XA(T)</strain>
    </source>
</reference>
<gene>
    <name evidence="1" type="ORF">B5808_11585</name>
</gene>
<dbReference type="PROSITE" id="PS50995">
    <property type="entry name" value="HTH_MARR_2"/>
    <property type="match status" value="1"/>
</dbReference>
<dbReference type="InterPro" id="IPR052526">
    <property type="entry name" value="HTH-type_Bedaq_tolerance"/>
</dbReference>
<proteinExistence type="predicted"/>
<dbReference type="AlphaFoldDB" id="A0A1X9LKU4"/>
<dbReference type="KEGG" id="cphy:B5808_11585"/>
<name>A0A1X9LKU4_9MICO</name>
<dbReference type="GO" id="GO:0003700">
    <property type="term" value="F:DNA-binding transcription factor activity"/>
    <property type="evidence" value="ECO:0007669"/>
    <property type="project" value="InterPro"/>
</dbReference>
<dbReference type="RefSeq" id="WP_085019931.1">
    <property type="nucleotide sequence ID" value="NZ_BMHD01000001.1"/>
</dbReference>
<keyword evidence="2" id="KW-1185">Reference proteome</keyword>
<dbReference type="SUPFAM" id="SSF46785">
    <property type="entry name" value="Winged helix' DNA-binding domain"/>
    <property type="match status" value="1"/>
</dbReference>
<evidence type="ECO:0000313" key="1">
    <source>
        <dbReference type="EMBL" id="ARJ05793.1"/>
    </source>
</evidence>
<dbReference type="Proteomes" id="UP000192775">
    <property type="component" value="Chromosome"/>
</dbReference>
<sequence length="158" mass="17418">MTNELTHSHKEPELESLLSDLVSVTQRLTRLAAQASGDTTSPAVWRTLSVLDHFGPMRLGQLAKQNRVSQPTMTKIVANLNESEWIRRIADVDDARAWQIALAPKGVAALADWRRKVGSVLAPLFSELGPVDVETLSRAIDLIHECTDAREESLVRAA</sequence>
<dbReference type="PANTHER" id="PTHR39515">
    <property type="entry name" value="CONSERVED PROTEIN"/>
    <property type="match status" value="1"/>
</dbReference>
<accession>A0A1X9LKU4</accession>
<protein>
    <submittedName>
        <fullName evidence="1">Uncharacterized protein</fullName>
    </submittedName>
</protein>
<dbReference type="PANTHER" id="PTHR39515:SF2">
    <property type="entry name" value="HTH-TYPE TRANSCRIPTIONAL REGULATOR RV0880"/>
    <property type="match status" value="1"/>
</dbReference>
<dbReference type="EMBL" id="CP020715">
    <property type="protein sequence ID" value="ARJ05793.1"/>
    <property type="molecule type" value="Genomic_DNA"/>
</dbReference>